<keyword evidence="1" id="KW-0808">Transferase</keyword>
<comment type="caution">
    <text evidence="2">The sequence shown here is derived from an EMBL/GenBank/DDBJ whole genome shotgun (WGS) entry which is preliminary data.</text>
</comment>
<dbReference type="Proteomes" id="UP000235392">
    <property type="component" value="Unassembled WGS sequence"/>
</dbReference>
<proteinExistence type="predicted"/>
<dbReference type="PANTHER" id="PTHR10982:SF21">
    <property type="entry name" value="FATTY ACID SYNTHASE SUBUNIT BETA"/>
    <property type="match status" value="1"/>
</dbReference>
<dbReference type="AlphaFoldDB" id="A0A2N5U2L8"/>
<dbReference type="InterPro" id="IPR050830">
    <property type="entry name" value="Fungal_FAS"/>
</dbReference>
<evidence type="ECO:0000313" key="3">
    <source>
        <dbReference type="Proteomes" id="UP000235392"/>
    </source>
</evidence>
<accession>A0A2N5U2L8</accession>
<dbReference type="PANTHER" id="PTHR10982">
    <property type="entry name" value="MALONYL COA-ACYL CARRIER PROTEIN TRANSACYLASE"/>
    <property type="match status" value="1"/>
</dbReference>
<protein>
    <submittedName>
        <fullName evidence="2">Uncharacterized protein</fullName>
    </submittedName>
</protein>
<gene>
    <name evidence="2" type="ORF">PCASD_16546</name>
</gene>
<dbReference type="EMBL" id="PGCI01000255">
    <property type="protein sequence ID" value="PLW31987.1"/>
    <property type="molecule type" value="Genomic_DNA"/>
</dbReference>
<evidence type="ECO:0000256" key="1">
    <source>
        <dbReference type="ARBA" id="ARBA00022679"/>
    </source>
</evidence>
<organism evidence="2 3">
    <name type="scientific">Puccinia coronata f. sp. avenae</name>
    <dbReference type="NCBI Taxonomy" id="200324"/>
    <lineage>
        <taxon>Eukaryota</taxon>
        <taxon>Fungi</taxon>
        <taxon>Dikarya</taxon>
        <taxon>Basidiomycota</taxon>
        <taxon>Pucciniomycotina</taxon>
        <taxon>Pucciniomycetes</taxon>
        <taxon>Pucciniales</taxon>
        <taxon>Pucciniaceae</taxon>
        <taxon>Puccinia</taxon>
    </lineage>
</organism>
<dbReference type="GO" id="GO:0016740">
    <property type="term" value="F:transferase activity"/>
    <property type="evidence" value="ECO:0007669"/>
    <property type="project" value="UniProtKB-KW"/>
</dbReference>
<evidence type="ECO:0000313" key="2">
    <source>
        <dbReference type="EMBL" id="PLW31987.1"/>
    </source>
</evidence>
<dbReference type="Gene3D" id="6.10.140.1400">
    <property type="match status" value="1"/>
</dbReference>
<reference evidence="2 3" key="1">
    <citation type="submission" date="2017-11" db="EMBL/GenBank/DDBJ databases">
        <title>De novo assembly and phasing of dikaryotic genomes from two isolates of Puccinia coronata f. sp. avenae, the causal agent of oat crown rust.</title>
        <authorList>
            <person name="Miller M.E."/>
            <person name="Zhang Y."/>
            <person name="Omidvar V."/>
            <person name="Sperschneider J."/>
            <person name="Schwessinger B."/>
            <person name="Raley C."/>
            <person name="Palmer J.M."/>
            <person name="Garnica D."/>
            <person name="Upadhyaya N."/>
            <person name="Rathjen J."/>
            <person name="Taylor J.M."/>
            <person name="Park R.F."/>
            <person name="Dodds P.N."/>
            <person name="Hirsch C.D."/>
            <person name="Kianian S.F."/>
            <person name="Figueroa M."/>
        </authorList>
    </citation>
    <scope>NUCLEOTIDE SEQUENCE [LARGE SCALE GENOMIC DNA]</scope>
    <source>
        <strain evidence="2">12SD80</strain>
    </source>
</reference>
<sequence>MPFRSYLSKKLNPAHMNPELLINKYIPNLTAEPFQISKAYAERIYQQTNSPRLKKTLKNWSSWLTNSHNLSSGFKHKTSCFPTTSTISNDLLSSVPLQPLPVWPLELSI</sequence>
<name>A0A2N5U2L8_9BASI</name>